<dbReference type="Gene3D" id="1.10.260.40">
    <property type="entry name" value="lambda repressor-like DNA-binding domains"/>
    <property type="match status" value="1"/>
</dbReference>
<dbReference type="GO" id="GO:0003677">
    <property type="term" value="F:DNA binding"/>
    <property type="evidence" value="ECO:0007669"/>
    <property type="project" value="InterPro"/>
</dbReference>
<evidence type="ECO:0000313" key="4">
    <source>
        <dbReference type="Proteomes" id="UP000249393"/>
    </source>
</evidence>
<dbReference type="AlphaFoldDB" id="A0A2W5X6X2"/>
<accession>A0A2W5X6X2</accession>
<dbReference type="SUPFAM" id="SSF47413">
    <property type="entry name" value="lambda repressor-like DNA-binding domains"/>
    <property type="match status" value="1"/>
</dbReference>
<feature type="region of interest" description="Disordered" evidence="1">
    <location>
        <begin position="123"/>
        <end position="143"/>
    </location>
</feature>
<reference evidence="3 4" key="1">
    <citation type="submission" date="2017-08" db="EMBL/GenBank/DDBJ databases">
        <title>Infants hospitalized years apart are colonized by the same room-sourced microbial strains.</title>
        <authorList>
            <person name="Brooks B."/>
            <person name="Olm M.R."/>
            <person name="Firek B.A."/>
            <person name="Baker R."/>
            <person name="Thomas B.C."/>
            <person name="Morowitz M.J."/>
            <person name="Banfield J.F."/>
        </authorList>
    </citation>
    <scope>NUCLEOTIDE SEQUENCE [LARGE SCALE GENOMIC DNA]</scope>
    <source>
        <strain evidence="3">S2_003_000_R2_4</strain>
    </source>
</reference>
<dbReference type="EMBL" id="QFQZ01000057">
    <property type="protein sequence ID" value="PZR32591.1"/>
    <property type="molecule type" value="Genomic_DNA"/>
</dbReference>
<gene>
    <name evidence="3" type="ORF">DI526_16070</name>
</gene>
<organism evidence="3 4">
    <name type="scientific">Caulobacter segnis</name>
    <dbReference type="NCBI Taxonomy" id="88688"/>
    <lineage>
        <taxon>Bacteria</taxon>
        <taxon>Pseudomonadati</taxon>
        <taxon>Pseudomonadota</taxon>
        <taxon>Alphaproteobacteria</taxon>
        <taxon>Caulobacterales</taxon>
        <taxon>Caulobacteraceae</taxon>
        <taxon>Caulobacter</taxon>
    </lineage>
</organism>
<evidence type="ECO:0000259" key="2">
    <source>
        <dbReference type="PROSITE" id="PS50943"/>
    </source>
</evidence>
<comment type="caution">
    <text evidence="3">The sequence shown here is derived from an EMBL/GenBank/DDBJ whole genome shotgun (WGS) entry which is preliminary data.</text>
</comment>
<dbReference type="Pfam" id="PF01381">
    <property type="entry name" value="HTH_3"/>
    <property type="match status" value="1"/>
</dbReference>
<name>A0A2W5X6X2_9CAUL</name>
<proteinExistence type="predicted"/>
<dbReference type="PROSITE" id="PS50943">
    <property type="entry name" value="HTH_CROC1"/>
    <property type="match status" value="1"/>
</dbReference>
<dbReference type="CDD" id="cd00093">
    <property type="entry name" value="HTH_XRE"/>
    <property type="match status" value="1"/>
</dbReference>
<dbReference type="SMART" id="SM00530">
    <property type="entry name" value="HTH_XRE"/>
    <property type="match status" value="1"/>
</dbReference>
<dbReference type="RefSeq" id="WP_304280170.1">
    <property type="nucleotide sequence ID" value="NZ_QFQZ01000057.1"/>
</dbReference>
<sequence length="143" mass="15750">MSLFGAKNDPEYERLLAENAFINDLQLEIENALRERDFTQVDLARLMGVSEARVSQILGGNGRNLQARTIARIAHAVGMAIDLKFCDGTGEWANLSRCDVSEVDDFASWTAVFSADVVPSFEQANDDSWHTPSDRKSGRVSAA</sequence>
<dbReference type="Proteomes" id="UP000249393">
    <property type="component" value="Unassembled WGS sequence"/>
</dbReference>
<feature type="domain" description="HTH cro/C1-type" evidence="2">
    <location>
        <begin position="29"/>
        <end position="84"/>
    </location>
</feature>
<evidence type="ECO:0000313" key="3">
    <source>
        <dbReference type="EMBL" id="PZR32591.1"/>
    </source>
</evidence>
<protein>
    <recommendedName>
        <fullName evidence="2">HTH cro/C1-type domain-containing protein</fullName>
    </recommendedName>
</protein>
<feature type="compositionally biased region" description="Basic and acidic residues" evidence="1">
    <location>
        <begin position="127"/>
        <end position="137"/>
    </location>
</feature>
<dbReference type="InterPro" id="IPR001387">
    <property type="entry name" value="Cro/C1-type_HTH"/>
</dbReference>
<dbReference type="InterPro" id="IPR010982">
    <property type="entry name" value="Lambda_DNA-bd_dom_sf"/>
</dbReference>
<evidence type="ECO:0000256" key="1">
    <source>
        <dbReference type="SAM" id="MobiDB-lite"/>
    </source>
</evidence>